<sequence length="561" mass="63483">MKRFTDYFSRERIFIGSVAIAVAILNQLHVIIQWVANRPGFVFTGIAHYFADYFLYVAQMVEGARGSLLYYHRFTNEPVAPTWIYWFNALLGRLGYLVGISPFATYNIALFVLVMVSMLLTYALIRRVFPTNRYHRYTALLISITASPFLDFQVLLREKALRLPDLLWFSPNPAFNRYGGVPHQVFQTILYLALCIIYGGTLENTKQAHVRDFIAKNYWRYLSLISLTVLGTTASPVQMLVFLIGATSTTLFAIVYQKKLDWSHLLTLVVMGLVALPAAWLTNREFSETVFAVGKIWELSQYVDTSAVHFLIALGISGVYIPFGIIPILRKGKPLPILLFFYAISSILLFFSPIPKLLGTTPVRYLHPASYTGLWILATTGMIVLTQKIKHVFGKAVSSRLVCISLLGLYILFTLPSYIIQIQARIDPKTNPNLLMDTRYNHVPKTVSDTLLALGGLPTNPNYPVVLVDSTDRIEILVPVFADKIVFTGHPVHTLYSDTKELLRSQFFSGAIYGEEAVTFLNAHRIGFILLGTQNHAVSLPQSLFTKVFTNEEFTIYERER</sequence>
<keyword evidence="1" id="KW-0812">Transmembrane</keyword>
<organism evidence="2 3">
    <name type="scientific">Candidatus Gottesmanbacteria bacterium RIFCSPLOWO2_01_FULL_49_10</name>
    <dbReference type="NCBI Taxonomy" id="1798396"/>
    <lineage>
        <taxon>Bacteria</taxon>
        <taxon>Candidatus Gottesmaniibacteriota</taxon>
    </lineage>
</organism>
<proteinExistence type="predicted"/>
<feature type="transmembrane region" description="Helical" evidence="1">
    <location>
        <begin position="307"/>
        <end position="328"/>
    </location>
</feature>
<dbReference type="Proteomes" id="UP000176409">
    <property type="component" value="Unassembled WGS sequence"/>
</dbReference>
<feature type="transmembrane region" description="Helical" evidence="1">
    <location>
        <begin position="185"/>
        <end position="205"/>
    </location>
</feature>
<keyword evidence="1" id="KW-1133">Transmembrane helix</keyword>
<dbReference type="AlphaFoldDB" id="A0A1F6B0G6"/>
<evidence type="ECO:0008006" key="4">
    <source>
        <dbReference type="Google" id="ProtNLM"/>
    </source>
</evidence>
<dbReference type="STRING" id="1798396.A2973_03770"/>
<gene>
    <name evidence="2" type="ORF">A2973_03770</name>
</gene>
<comment type="caution">
    <text evidence="2">The sequence shown here is derived from an EMBL/GenBank/DDBJ whole genome shotgun (WGS) entry which is preliminary data.</text>
</comment>
<feature type="transmembrane region" description="Helical" evidence="1">
    <location>
        <begin position="104"/>
        <end position="125"/>
    </location>
</feature>
<feature type="transmembrane region" description="Helical" evidence="1">
    <location>
        <begin position="335"/>
        <end position="354"/>
    </location>
</feature>
<reference evidence="2 3" key="1">
    <citation type="journal article" date="2016" name="Nat. Commun.">
        <title>Thousands of microbial genomes shed light on interconnected biogeochemical processes in an aquifer system.</title>
        <authorList>
            <person name="Anantharaman K."/>
            <person name="Brown C.T."/>
            <person name="Hug L.A."/>
            <person name="Sharon I."/>
            <person name="Castelle C.J."/>
            <person name="Probst A.J."/>
            <person name="Thomas B.C."/>
            <person name="Singh A."/>
            <person name="Wilkins M.J."/>
            <person name="Karaoz U."/>
            <person name="Brodie E.L."/>
            <person name="Williams K.H."/>
            <person name="Hubbard S.S."/>
            <person name="Banfield J.F."/>
        </authorList>
    </citation>
    <scope>NUCLEOTIDE SEQUENCE [LARGE SCALE GENOMIC DNA]</scope>
</reference>
<feature type="transmembrane region" description="Helical" evidence="1">
    <location>
        <begin position="240"/>
        <end position="256"/>
    </location>
</feature>
<feature type="transmembrane region" description="Helical" evidence="1">
    <location>
        <begin position="137"/>
        <end position="156"/>
    </location>
</feature>
<protein>
    <recommendedName>
        <fullName evidence="4">Glycosyltransferase RgtA/B/C/D-like domain-containing protein</fullName>
    </recommendedName>
</protein>
<evidence type="ECO:0000256" key="1">
    <source>
        <dbReference type="SAM" id="Phobius"/>
    </source>
</evidence>
<feature type="transmembrane region" description="Helical" evidence="1">
    <location>
        <begin position="263"/>
        <end position="281"/>
    </location>
</feature>
<keyword evidence="1" id="KW-0472">Membrane</keyword>
<feature type="transmembrane region" description="Helical" evidence="1">
    <location>
        <begin position="397"/>
        <end position="419"/>
    </location>
</feature>
<feature type="transmembrane region" description="Helical" evidence="1">
    <location>
        <begin position="217"/>
        <end position="234"/>
    </location>
</feature>
<feature type="transmembrane region" description="Helical" evidence="1">
    <location>
        <begin position="12"/>
        <end position="35"/>
    </location>
</feature>
<feature type="transmembrane region" description="Helical" evidence="1">
    <location>
        <begin position="366"/>
        <end position="385"/>
    </location>
</feature>
<name>A0A1F6B0G6_9BACT</name>
<dbReference type="EMBL" id="MFJZ01000024">
    <property type="protein sequence ID" value="OGG30411.1"/>
    <property type="molecule type" value="Genomic_DNA"/>
</dbReference>
<accession>A0A1F6B0G6</accession>
<evidence type="ECO:0000313" key="2">
    <source>
        <dbReference type="EMBL" id="OGG30411.1"/>
    </source>
</evidence>
<evidence type="ECO:0000313" key="3">
    <source>
        <dbReference type="Proteomes" id="UP000176409"/>
    </source>
</evidence>